<dbReference type="SUPFAM" id="SSF55811">
    <property type="entry name" value="Nudix"/>
    <property type="match status" value="1"/>
</dbReference>
<dbReference type="PRINTS" id="PR01356">
    <property type="entry name" value="GFGPROTEIN"/>
</dbReference>
<dbReference type="GO" id="GO:0047631">
    <property type="term" value="F:ADP-ribose diphosphatase activity"/>
    <property type="evidence" value="ECO:0007669"/>
    <property type="project" value="TreeGrafter"/>
</dbReference>
<evidence type="ECO:0000259" key="4">
    <source>
        <dbReference type="PROSITE" id="PS51462"/>
    </source>
</evidence>
<dbReference type="AlphaFoldDB" id="A0A3P8B8Q3"/>
<feature type="domain" description="Nudix hydrolase" evidence="4">
    <location>
        <begin position="97"/>
        <end position="225"/>
    </location>
</feature>
<evidence type="ECO:0000313" key="7">
    <source>
        <dbReference type="WBParaSite" id="HPBE_0001653101-mRNA-1"/>
    </source>
</evidence>
<dbReference type="GO" id="GO:0051287">
    <property type="term" value="F:NAD binding"/>
    <property type="evidence" value="ECO:0007669"/>
    <property type="project" value="TreeGrafter"/>
</dbReference>
<comment type="similarity">
    <text evidence="1 3">Belongs to the Nudix hydrolase family.</text>
</comment>
<dbReference type="WBParaSite" id="HPBE_0001653101-mRNA-1">
    <property type="protein sequence ID" value="HPBE_0001653101-mRNA-1"/>
    <property type="gene ID" value="HPBE_0001653101"/>
</dbReference>
<dbReference type="Gene3D" id="3.90.79.10">
    <property type="entry name" value="Nucleoside Triphosphate Pyrophosphohydrolase"/>
    <property type="match status" value="1"/>
</dbReference>
<dbReference type="PROSITE" id="PS51462">
    <property type="entry name" value="NUDIX"/>
    <property type="match status" value="1"/>
</dbReference>
<dbReference type="InterPro" id="IPR040618">
    <property type="entry name" value="Pre-Nudix"/>
</dbReference>
<evidence type="ECO:0000313" key="6">
    <source>
        <dbReference type="Proteomes" id="UP000050761"/>
    </source>
</evidence>
<accession>A0A3P8B8Q3</accession>
<evidence type="ECO:0000256" key="3">
    <source>
        <dbReference type="RuleBase" id="RU003476"/>
    </source>
</evidence>
<sequence length="256" mass="29338">MAFKESTDVFGGITVRSRDLSPDQKQLDAFSSLITQSLEDWKKRRVRGVWMRVDIQDSHIIPALVERGFMFHHTQPHCLVMTKWLPETPCTLPIYAHTLIGAGGIVVDSQDRVLMMRENRGHYLGWKFPGGASDPGENIFETATREVFEETGVKTVAKAVLCFRQLQRSQFENVGDIYFLCVMEALNVELKPCPSETAECRWLTREEINSFPDTMIRDFHLEMLSRYDKWKSSGRPGCHSVSCNLSGKNCMMFYVD</sequence>
<dbReference type="InterPro" id="IPR020476">
    <property type="entry name" value="Nudix_hydrolase"/>
</dbReference>
<dbReference type="Gene3D" id="3.40.630.30">
    <property type="match status" value="1"/>
</dbReference>
<name>A0A3P8B8Q3_HELPZ</name>
<dbReference type="InterPro" id="IPR020084">
    <property type="entry name" value="NUDIX_hydrolase_CS"/>
</dbReference>
<dbReference type="Pfam" id="PF00293">
    <property type="entry name" value="NUDIX"/>
    <property type="match status" value="1"/>
</dbReference>
<dbReference type="GO" id="GO:0035529">
    <property type="term" value="F:NADH pyrophosphatase activity"/>
    <property type="evidence" value="ECO:0007669"/>
    <property type="project" value="TreeGrafter"/>
</dbReference>
<reference evidence="7" key="2">
    <citation type="submission" date="2019-09" db="UniProtKB">
        <authorList>
            <consortium name="WormBaseParasite"/>
        </authorList>
    </citation>
    <scope>IDENTIFICATION</scope>
</reference>
<dbReference type="PANTHER" id="PTHR13994:SF13">
    <property type="entry name" value="FI03680P"/>
    <property type="match status" value="1"/>
</dbReference>
<dbReference type="InterPro" id="IPR000086">
    <property type="entry name" value="NUDIX_hydrolase_dom"/>
</dbReference>
<evidence type="ECO:0000256" key="2">
    <source>
        <dbReference type="ARBA" id="ARBA00022801"/>
    </source>
</evidence>
<organism evidence="5">
    <name type="scientific">Heligmosomoides polygyrus</name>
    <name type="common">Parasitic roundworm</name>
    <dbReference type="NCBI Taxonomy" id="6339"/>
    <lineage>
        <taxon>Eukaryota</taxon>
        <taxon>Metazoa</taxon>
        <taxon>Ecdysozoa</taxon>
        <taxon>Nematoda</taxon>
        <taxon>Chromadorea</taxon>
        <taxon>Rhabditida</taxon>
        <taxon>Rhabditina</taxon>
        <taxon>Rhabditomorpha</taxon>
        <taxon>Strongyloidea</taxon>
        <taxon>Heligmosomidae</taxon>
        <taxon>Heligmosomoides</taxon>
    </lineage>
</organism>
<dbReference type="Proteomes" id="UP000050761">
    <property type="component" value="Unassembled WGS sequence"/>
</dbReference>
<dbReference type="PRINTS" id="PR00502">
    <property type="entry name" value="NUDIXFAMILY"/>
</dbReference>
<dbReference type="InterPro" id="IPR003293">
    <property type="entry name" value="Nudix_hydrolase6-like"/>
</dbReference>
<dbReference type="InterPro" id="IPR015797">
    <property type="entry name" value="NUDIX_hydrolase-like_dom_sf"/>
</dbReference>
<keyword evidence="2 3" id="KW-0378">Hydrolase</keyword>
<keyword evidence="6" id="KW-1185">Reference proteome</keyword>
<protein>
    <submittedName>
        <fullName evidence="7">Nudix hydrolase domain-containing protein</fullName>
    </submittedName>
</protein>
<evidence type="ECO:0000256" key="1">
    <source>
        <dbReference type="ARBA" id="ARBA00005582"/>
    </source>
</evidence>
<dbReference type="EMBL" id="UZAH01029471">
    <property type="protein sequence ID" value="VDP06248.1"/>
    <property type="molecule type" value="Genomic_DNA"/>
</dbReference>
<dbReference type="PANTHER" id="PTHR13994">
    <property type="entry name" value="NUDIX HYDROLASE RELATED"/>
    <property type="match status" value="1"/>
</dbReference>
<dbReference type="CDD" id="cd04670">
    <property type="entry name" value="NUDIX_ASFGF2_Nudt6"/>
    <property type="match status" value="1"/>
</dbReference>
<dbReference type="OrthoDB" id="447842at2759"/>
<evidence type="ECO:0000313" key="5">
    <source>
        <dbReference type="EMBL" id="VDP06248.1"/>
    </source>
</evidence>
<gene>
    <name evidence="5" type="ORF">HPBE_LOCUS16530</name>
</gene>
<dbReference type="Pfam" id="PF18290">
    <property type="entry name" value="Nudix_hydro"/>
    <property type="match status" value="1"/>
</dbReference>
<proteinExistence type="inferred from homology"/>
<reference evidence="5 6" key="1">
    <citation type="submission" date="2018-11" db="EMBL/GenBank/DDBJ databases">
        <authorList>
            <consortium name="Pathogen Informatics"/>
        </authorList>
    </citation>
    <scope>NUCLEOTIDE SEQUENCE [LARGE SCALE GENOMIC DNA]</scope>
</reference>
<dbReference type="PROSITE" id="PS00893">
    <property type="entry name" value="NUDIX_BOX"/>
    <property type="match status" value="1"/>
</dbReference>